<comment type="similarity">
    <text evidence="3">Belongs to the phosphatase 2A regulatory subunit B56 family.</text>
</comment>
<evidence type="ECO:0000256" key="6">
    <source>
        <dbReference type="ARBA" id="ARBA00022723"/>
    </source>
</evidence>
<dbReference type="Gramene" id="evm.model.05.225">
    <property type="protein sequence ID" value="cds.evm.model.05.225"/>
    <property type="gene ID" value="evm.TU.05.225"/>
</dbReference>
<dbReference type="GO" id="GO:0046872">
    <property type="term" value="F:metal ion binding"/>
    <property type="evidence" value="ECO:0007669"/>
    <property type="project" value="UniProtKB-UniRule"/>
</dbReference>
<dbReference type="FunFam" id="1.20.1050.40:FF:000001">
    <property type="entry name" value="Thimet oligopeptidase 1"/>
    <property type="match status" value="1"/>
</dbReference>
<evidence type="ECO:0000256" key="2">
    <source>
        <dbReference type="ARBA" id="ARBA00006040"/>
    </source>
</evidence>
<keyword evidence="15" id="KW-1185">Reference proteome</keyword>
<sequence>MSETQRNDEKMSKHKRDRNLLAFTGGAALLALAVNLGIAAFNSHKQRKKKKDLPGSSFRVNLSASEILKLADRIIAKSKEVHDFVASVALEKVTYTNVISPLAELEAQQFPLVQSCVLPKLLSLSDDICKASAEAERRIDAHVLTCRKREDVYRVVRAFVSKGEWINAEAKRYTLCLVKDFERNGLNLTSTKREEMQRLRTQIDDLSFQYIQNLNDDNSFLSFSETELAGLPPEFLKTLNKAGNGKFKVSLRNHHVAAVLELCKVGKTRNMIAVAYGKRCGDVNLPVLEDLVQLRHKFARILGYSNFADYAVDLRMAKTPSKVFEFLEDISSSLTDLASKELQMLKDLKRKEEGDLPFGIEDLLYYVKKVQQEEFDLDFGALKQYFPVTLVLPGIFKIVQDLFGLRFEEIEDSEIWHPDVRVFSVFDSSSSELMGYFYLDMYKREGKYNHTCVVGLQNGALSSSSIRQIPVVLLISQFPKEVDGHPGLLRFSEVVNFFHEFGHVVQYVCNRASFARFSGLGYDPDFVEVPAQVLENWCYESSSLKLISGFYQDITRPIEDEICKTLKRWRYSFSALKLKQEILYCLFDQIIHSADNVDIVELFKHLHPKILLGLPVLEGTNPASRFPCSVIGYESACYSHIWSEVFAADIFSSKFHNNISNQYVGMQFRNKILSKLPRKSSKSNERHENGGNYATYFNNASSTNSRSSELEESNKSRTSVISLPTGTNYASEVEQNHHGNKNGGFANSKQNGIAVSSSYEALPAFRDVPSSEKQSLMIKKLNLCCVVFDFTDPTKHLKEKEIKQLTLLELVDYLTSANDKFSETVMQEGIKMVSINLFRTFNPQPRENKVGEGFDLDEEEPSMDPAWSHLQIVYEFFVRFVASSYIDAKLAKRYVDHSFILQLLELFDSEDFREREYLKTILHRIYGKFMVHRPFIRKAINNIFYRFIFETEKHNGITELLEILGSIVNGFAIPLKEEHKLFLVRALIPLHKPKSLVMYHQQLSYCITQFVEKDCKLADIVIRGLLKYWPITNTSKEVMFLAELEEVLEATHPPEFQRCMVPLFRQIARCLNSSHFQVAERALFLWNNDHIENLIKQNINVILPIIFPALENNARNHWNQAVHSLTLNVRKIFHDLDPELFEECLHKFNEDESKKEEIKARREATWKRLEELAVKNFTRMASGIPMSPVPEKRTAETRDPLQIKPCLFPLS</sequence>
<evidence type="ECO:0000256" key="7">
    <source>
        <dbReference type="ARBA" id="ARBA00022801"/>
    </source>
</evidence>
<dbReference type="OMA" id="ESACYSH"/>
<dbReference type="GO" id="GO:0019888">
    <property type="term" value="F:protein phosphatase regulator activity"/>
    <property type="evidence" value="ECO:0007669"/>
    <property type="project" value="InterPro"/>
</dbReference>
<dbReference type="GO" id="GO:0004222">
    <property type="term" value="F:metalloendopeptidase activity"/>
    <property type="evidence" value="ECO:0007669"/>
    <property type="project" value="InterPro"/>
</dbReference>
<dbReference type="Gene3D" id="3.40.390.10">
    <property type="entry name" value="Collagenase (Catalytic Domain)"/>
    <property type="match status" value="1"/>
</dbReference>
<evidence type="ECO:0000259" key="13">
    <source>
        <dbReference type="Pfam" id="PF01432"/>
    </source>
</evidence>
<keyword evidence="8 10" id="KW-0862">Zinc</keyword>
<evidence type="ECO:0000256" key="4">
    <source>
        <dbReference type="ARBA" id="ARBA00022490"/>
    </source>
</evidence>
<dbReference type="InterPro" id="IPR024079">
    <property type="entry name" value="MetalloPept_cat_dom_sf"/>
</dbReference>
<dbReference type="FunFam" id="1.25.10.10:FF:000041">
    <property type="entry name" value="Serine/threonine protein phosphatase 2A regulatory subunit"/>
    <property type="match status" value="1"/>
</dbReference>
<evidence type="ECO:0000256" key="11">
    <source>
        <dbReference type="SAM" id="MobiDB-lite"/>
    </source>
</evidence>
<dbReference type="Proteomes" id="UP000596661">
    <property type="component" value="Chromosome 5"/>
</dbReference>
<feature type="transmembrane region" description="Helical" evidence="12">
    <location>
        <begin position="20"/>
        <end position="41"/>
    </location>
</feature>
<dbReference type="GO" id="GO:0006508">
    <property type="term" value="P:proteolysis"/>
    <property type="evidence" value="ECO:0007669"/>
    <property type="project" value="UniProtKB-KW"/>
</dbReference>
<dbReference type="InterPro" id="IPR011989">
    <property type="entry name" value="ARM-like"/>
</dbReference>
<comment type="subcellular location">
    <subcellularLocation>
        <location evidence="1">Cytoplasm</location>
    </subcellularLocation>
</comment>
<reference evidence="14" key="1">
    <citation type="submission" date="2018-11" db="EMBL/GenBank/DDBJ databases">
        <authorList>
            <person name="Grassa J C."/>
        </authorList>
    </citation>
    <scope>NUCLEOTIDE SEQUENCE [LARGE SCALE GENOMIC DNA]</scope>
</reference>
<reference evidence="14" key="2">
    <citation type="submission" date="2021-03" db="UniProtKB">
        <authorList>
            <consortium name="EnsemblPlants"/>
        </authorList>
    </citation>
    <scope>IDENTIFICATION</scope>
</reference>
<keyword evidence="9 10" id="KW-0482">Metalloprotease</keyword>
<dbReference type="CDD" id="cd06455">
    <property type="entry name" value="M3A_TOP"/>
    <property type="match status" value="1"/>
</dbReference>
<feature type="compositionally biased region" description="Polar residues" evidence="11">
    <location>
        <begin position="695"/>
        <end position="707"/>
    </location>
</feature>
<evidence type="ECO:0000256" key="3">
    <source>
        <dbReference type="ARBA" id="ARBA00009745"/>
    </source>
</evidence>
<dbReference type="Gene3D" id="1.20.1050.40">
    <property type="entry name" value="Endopeptidase. Chain P, domain 1"/>
    <property type="match status" value="1"/>
</dbReference>
<keyword evidence="4" id="KW-0963">Cytoplasm</keyword>
<dbReference type="EMBL" id="UZAU01000409">
    <property type="status" value="NOT_ANNOTATED_CDS"/>
    <property type="molecule type" value="Genomic_DNA"/>
</dbReference>
<dbReference type="GO" id="GO:0005737">
    <property type="term" value="C:cytoplasm"/>
    <property type="evidence" value="ECO:0007669"/>
    <property type="project" value="UniProtKB-SubCell"/>
</dbReference>
<keyword evidence="7 10" id="KW-0378">Hydrolase</keyword>
<dbReference type="InterPro" id="IPR024080">
    <property type="entry name" value="Neurolysin/TOP_N"/>
</dbReference>
<proteinExistence type="inferred from homology"/>
<dbReference type="InterPro" id="IPR016024">
    <property type="entry name" value="ARM-type_fold"/>
</dbReference>
<dbReference type="InterPro" id="IPR002554">
    <property type="entry name" value="PP2A_B56"/>
</dbReference>
<comment type="cofactor">
    <cofactor evidence="10">
        <name>Zn(2+)</name>
        <dbReference type="ChEBI" id="CHEBI:29105"/>
    </cofactor>
    <text evidence="10">Binds 1 zinc ion.</text>
</comment>
<organism evidence="14 15">
    <name type="scientific">Cannabis sativa</name>
    <name type="common">Hemp</name>
    <name type="synonym">Marijuana</name>
    <dbReference type="NCBI Taxonomy" id="3483"/>
    <lineage>
        <taxon>Eukaryota</taxon>
        <taxon>Viridiplantae</taxon>
        <taxon>Streptophyta</taxon>
        <taxon>Embryophyta</taxon>
        <taxon>Tracheophyta</taxon>
        <taxon>Spermatophyta</taxon>
        <taxon>Magnoliopsida</taxon>
        <taxon>eudicotyledons</taxon>
        <taxon>Gunneridae</taxon>
        <taxon>Pentapetalae</taxon>
        <taxon>rosids</taxon>
        <taxon>fabids</taxon>
        <taxon>Rosales</taxon>
        <taxon>Cannabaceae</taxon>
        <taxon>Cannabis</taxon>
    </lineage>
</organism>
<keyword evidence="12" id="KW-0472">Membrane</keyword>
<keyword evidence="6 10" id="KW-0479">Metal-binding</keyword>
<evidence type="ECO:0000256" key="8">
    <source>
        <dbReference type="ARBA" id="ARBA00022833"/>
    </source>
</evidence>
<dbReference type="AlphaFoldDB" id="A0A803PPK2"/>
<evidence type="ECO:0000256" key="1">
    <source>
        <dbReference type="ARBA" id="ARBA00004496"/>
    </source>
</evidence>
<evidence type="ECO:0000256" key="5">
    <source>
        <dbReference type="ARBA" id="ARBA00022670"/>
    </source>
</evidence>
<dbReference type="FunFam" id="3.40.390.10:FF:000032">
    <property type="entry name" value="Probable thimet oligopeptidase"/>
    <property type="match status" value="1"/>
</dbReference>
<dbReference type="GO" id="GO:0000159">
    <property type="term" value="C:protein phosphatase type 2A complex"/>
    <property type="evidence" value="ECO:0007669"/>
    <property type="project" value="InterPro"/>
</dbReference>
<name>A0A803PPK2_CANSA</name>
<dbReference type="GO" id="GO:0007165">
    <property type="term" value="P:signal transduction"/>
    <property type="evidence" value="ECO:0007669"/>
    <property type="project" value="InterPro"/>
</dbReference>
<protein>
    <recommendedName>
        <fullName evidence="13">Peptidase M3A/M3B catalytic domain-containing protein</fullName>
    </recommendedName>
</protein>
<dbReference type="SUPFAM" id="SSF48371">
    <property type="entry name" value="ARM repeat"/>
    <property type="match status" value="1"/>
</dbReference>
<evidence type="ECO:0000256" key="12">
    <source>
        <dbReference type="SAM" id="Phobius"/>
    </source>
</evidence>
<evidence type="ECO:0000313" key="14">
    <source>
        <dbReference type="EnsemblPlants" id="cds.evm.model.05.225"/>
    </source>
</evidence>
<dbReference type="PANTHER" id="PTHR10257">
    <property type="entry name" value="SERINE/THREONINE PROTEIN PHOSPHATASE 2A PP2A REGULATORY SUBUNIT B"/>
    <property type="match status" value="1"/>
</dbReference>
<evidence type="ECO:0000256" key="10">
    <source>
        <dbReference type="RuleBase" id="RU003435"/>
    </source>
</evidence>
<feature type="region of interest" description="Disordered" evidence="11">
    <location>
        <begin position="677"/>
        <end position="718"/>
    </location>
</feature>
<accession>A0A803PPK2</accession>
<evidence type="ECO:0000313" key="15">
    <source>
        <dbReference type="Proteomes" id="UP000596661"/>
    </source>
</evidence>
<dbReference type="Gene3D" id="1.25.10.10">
    <property type="entry name" value="Leucine-rich Repeat Variant"/>
    <property type="match status" value="1"/>
</dbReference>
<dbReference type="Gene3D" id="1.10.1370.10">
    <property type="entry name" value="Neurolysin, domain 3"/>
    <property type="match status" value="1"/>
</dbReference>
<dbReference type="SUPFAM" id="SSF55486">
    <property type="entry name" value="Metalloproteases ('zincins'), catalytic domain"/>
    <property type="match status" value="1"/>
</dbReference>
<dbReference type="PANTHER" id="PTHR10257:SF66">
    <property type="entry name" value="SERINE_THREONINE PROTEIN PHOSPHATASE 2A 59 KDA REGULATORY SUBUNIT B' ETA ISOFORM"/>
    <property type="match status" value="1"/>
</dbReference>
<dbReference type="Pfam" id="PF01432">
    <property type="entry name" value="Peptidase_M3"/>
    <property type="match status" value="1"/>
</dbReference>
<keyword evidence="5 10" id="KW-0645">Protease</keyword>
<dbReference type="EnsemblPlants" id="evm.model.05.225">
    <property type="protein sequence ID" value="cds.evm.model.05.225"/>
    <property type="gene ID" value="evm.TU.05.225"/>
</dbReference>
<dbReference type="InterPro" id="IPR001567">
    <property type="entry name" value="Pept_M3A_M3B_dom"/>
</dbReference>
<dbReference type="Pfam" id="PF01603">
    <property type="entry name" value="B56"/>
    <property type="match status" value="1"/>
</dbReference>
<keyword evidence="12" id="KW-0812">Transmembrane</keyword>
<keyword evidence="12" id="KW-1133">Transmembrane helix</keyword>
<comment type="similarity">
    <text evidence="2 10">Belongs to the peptidase M3 family.</text>
</comment>
<dbReference type="InterPro" id="IPR024077">
    <property type="entry name" value="Neurolysin/TOP_dom2"/>
</dbReference>
<feature type="domain" description="Peptidase M3A/M3B catalytic" evidence="13">
    <location>
        <begin position="262"/>
        <end position="674"/>
    </location>
</feature>
<evidence type="ECO:0000256" key="9">
    <source>
        <dbReference type="ARBA" id="ARBA00023049"/>
    </source>
</evidence>